<dbReference type="Proteomes" id="UP000091918">
    <property type="component" value="Unassembled WGS sequence"/>
</dbReference>
<evidence type="ECO:0000256" key="1">
    <source>
        <dbReference type="SAM" id="MobiDB-lite"/>
    </source>
</evidence>
<evidence type="ECO:0000313" key="2">
    <source>
        <dbReference type="EMBL" id="OAX84414.1"/>
    </source>
</evidence>
<feature type="compositionally biased region" description="Polar residues" evidence="1">
    <location>
        <begin position="122"/>
        <end position="137"/>
    </location>
</feature>
<dbReference type="OrthoDB" id="10525308at2759"/>
<proteinExistence type="predicted"/>
<gene>
    <name evidence="2" type="ORF">ACJ72_01220</name>
</gene>
<evidence type="ECO:0000313" key="3">
    <source>
        <dbReference type="Proteomes" id="UP000091918"/>
    </source>
</evidence>
<accession>A0A1B7P5V5</accession>
<feature type="region of interest" description="Disordered" evidence="1">
    <location>
        <begin position="115"/>
        <end position="137"/>
    </location>
</feature>
<name>A0A1B7P5V5_9EURO</name>
<comment type="caution">
    <text evidence="2">The sequence shown here is derived from an EMBL/GenBank/DDBJ whole genome shotgun (WGS) entry which is preliminary data.</text>
</comment>
<sequence length="137" mass="14791">MPAFFVAIRDILVGMALIDRGQPKYRTVTANPLNLFDVELERISASEIAPLTSQTEDGTSGRSPSFADRIATYVRVLKNIHGLNIQRRVSGRRGGLGRVRSSMSTDKRQLAAGLAEDRGLATNDSRASVNTSGSEAT</sequence>
<organism evidence="2 3">
    <name type="scientific">Emergomyces africanus</name>
    <dbReference type="NCBI Taxonomy" id="1955775"/>
    <lineage>
        <taxon>Eukaryota</taxon>
        <taxon>Fungi</taxon>
        <taxon>Dikarya</taxon>
        <taxon>Ascomycota</taxon>
        <taxon>Pezizomycotina</taxon>
        <taxon>Eurotiomycetes</taxon>
        <taxon>Eurotiomycetidae</taxon>
        <taxon>Onygenales</taxon>
        <taxon>Ajellomycetaceae</taxon>
        <taxon>Emergomyces</taxon>
    </lineage>
</organism>
<protein>
    <submittedName>
        <fullName evidence="2">Uncharacterized protein</fullName>
    </submittedName>
</protein>
<dbReference type="EMBL" id="LGUA01000078">
    <property type="protein sequence ID" value="OAX84414.1"/>
    <property type="molecule type" value="Genomic_DNA"/>
</dbReference>
<dbReference type="AlphaFoldDB" id="A0A1B7P5V5"/>
<keyword evidence="3" id="KW-1185">Reference proteome</keyword>
<reference evidence="2 3" key="1">
    <citation type="submission" date="2015-07" db="EMBL/GenBank/DDBJ databases">
        <title>Emmonsia species relationships and genome sequence.</title>
        <authorList>
            <person name="Cuomo C.A."/>
            <person name="Schwartz I.S."/>
            <person name="Kenyon C."/>
            <person name="de Hoog G.S."/>
            <person name="Govender N.P."/>
            <person name="Botha A."/>
            <person name="Moreno L."/>
            <person name="de Vries M."/>
            <person name="Munoz J.F."/>
            <person name="Stielow J.B."/>
        </authorList>
    </citation>
    <scope>NUCLEOTIDE SEQUENCE [LARGE SCALE GENOMIC DNA]</scope>
    <source>
        <strain evidence="2 3">CBS 136260</strain>
    </source>
</reference>